<dbReference type="GO" id="GO:0071949">
    <property type="term" value="F:FAD binding"/>
    <property type="evidence" value="ECO:0007669"/>
    <property type="project" value="InterPro"/>
</dbReference>
<dbReference type="Gene3D" id="3.50.50.60">
    <property type="entry name" value="FAD/NAD(P)-binding domain"/>
    <property type="match status" value="1"/>
</dbReference>
<dbReference type="Proteomes" id="UP001239445">
    <property type="component" value="Unassembled WGS sequence"/>
</dbReference>
<evidence type="ECO:0000313" key="7">
    <source>
        <dbReference type="EMBL" id="KAK1751360.1"/>
    </source>
</evidence>
<dbReference type="PANTHER" id="PTHR13789">
    <property type="entry name" value="MONOOXYGENASE"/>
    <property type="match status" value="1"/>
</dbReference>
<comment type="caution">
    <text evidence="7">The sequence shown here is derived from an EMBL/GenBank/DDBJ whole genome shotgun (WGS) entry which is preliminary data.</text>
</comment>
<dbReference type="InterPro" id="IPR050493">
    <property type="entry name" value="FAD-dep_Monooxygenase_BioMet"/>
</dbReference>
<keyword evidence="5 7" id="KW-0503">Monooxygenase</keyword>
<comment type="similarity">
    <text evidence="1">Belongs to the paxM FAD-dependent monooxygenase family.</text>
</comment>
<dbReference type="InterPro" id="IPR002938">
    <property type="entry name" value="FAD-bd"/>
</dbReference>
<dbReference type="EMBL" id="MU839842">
    <property type="protein sequence ID" value="KAK1751360.1"/>
    <property type="molecule type" value="Genomic_DNA"/>
</dbReference>
<protein>
    <submittedName>
        <fullName evidence="7">Monooxygenase</fullName>
    </submittedName>
</protein>
<keyword evidence="2" id="KW-0285">Flavoprotein</keyword>
<keyword evidence="4" id="KW-0560">Oxidoreductase</keyword>
<evidence type="ECO:0000256" key="1">
    <source>
        <dbReference type="ARBA" id="ARBA00007992"/>
    </source>
</evidence>
<dbReference type="Pfam" id="PF01494">
    <property type="entry name" value="FAD_binding_3"/>
    <property type="match status" value="1"/>
</dbReference>
<dbReference type="InterPro" id="IPR036188">
    <property type="entry name" value="FAD/NAD-bd_sf"/>
</dbReference>
<keyword evidence="3" id="KW-0274">FAD</keyword>
<evidence type="ECO:0000256" key="3">
    <source>
        <dbReference type="ARBA" id="ARBA00022827"/>
    </source>
</evidence>
<dbReference type="SUPFAM" id="SSF51905">
    <property type="entry name" value="FAD/NAD(P)-binding domain"/>
    <property type="match status" value="1"/>
</dbReference>
<evidence type="ECO:0000256" key="2">
    <source>
        <dbReference type="ARBA" id="ARBA00022630"/>
    </source>
</evidence>
<proteinExistence type="inferred from homology"/>
<reference evidence="7" key="1">
    <citation type="submission" date="2023-06" db="EMBL/GenBank/DDBJ databases">
        <title>Genome-scale phylogeny and comparative genomics of the fungal order Sordariales.</title>
        <authorList>
            <consortium name="Lawrence Berkeley National Laboratory"/>
            <person name="Hensen N."/>
            <person name="Bonometti L."/>
            <person name="Westerberg I."/>
            <person name="Brannstrom I.O."/>
            <person name="Guillou S."/>
            <person name="Cros-Aarteil S."/>
            <person name="Calhoun S."/>
            <person name="Haridas S."/>
            <person name="Kuo A."/>
            <person name="Mondo S."/>
            <person name="Pangilinan J."/>
            <person name="Riley R."/>
            <person name="Labutti K."/>
            <person name="Andreopoulos B."/>
            <person name="Lipzen A."/>
            <person name="Chen C."/>
            <person name="Yanf M."/>
            <person name="Daum C."/>
            <person name="Ng V."/>
            <person name="Clum A."/>
            <person name="Steindorff A."/>
            <person name="Ohm R."/>
            <person name="Martin F."/>
            <person name="Silar P."/>
            <person name="Natvig D."/>
            <person name="Lalanne C."/>
            <person name="Gautier V."/>
            <person name="Ament-Velasquez S.L."/>
            <person name="Kruys A."/>
            <person name="Hutchinson M.I."/>
            <person name="Powell A.J."/>
            <person name="Barry K."/>
            <person name="Miller A.N."/>
            <person name="Grigoriev I.V."/>
            <person name="Debuchy R."/>
            <person name="Gladieux P."/>
            <person name="Thoren M.H."/>
            <person name="Johannesson H."/>
        </authorList>
    </citation>
    <scope>NUCLEOTIDE SEQUENCE</scope>
    <source>
        <strain evidence="7">PSN4</strain>
    </source>
</reference>
<dbReference type="PRINTS" id="PR00420">
    <property type="entry name" value="RNGMNOXGNASE"/>
</dbReference>
<keyword evidence="8" id="KW-1185">Reference proteome</keyword>
<accession>A0AAJ0B514</accession>
<evidence type="ECO:0000256" key="4">
    <source>
        <dbReference type="ARBA" id="ARBA00023002"/>
    </source>
</evidence>
<name>A0AAJ0B514_9PEZI</name>
<sequence length="437" mass="48089">MPSATPPVLRIAVIGTGPAGLSSAIALSALPDVEIQVYERAGELRELGAGISVNHNGWKVLELLGARKGVEGASTNPTVQRNAYTGEIVDPGQPPDPTNPYEVRRVRRLLLQNSLAARVPPGLIQFNKKLVSVRDLGKNGVEAAFEDGTTTVVDLVVGADGIRSVVRKHIDPDFPLNYAHQVGWRCLIPAERLKHIPDLPLTTTSWWYGKAKSVWISPLDTDLNNLKEIEFTARVFNEPFVPGETVSWGVKASNERVFSRFNDVDPRLIEVFKQVPEGNWSEFAAYSGPAMESLVGWGKLVLVGDSSHPSAGGFGSGSAFAMEDSWVLARSIEYARKVSTTGSVPTVLAEALQIFNTIRKPYYRRMFDFRQSQKKVLEEVGRKDYDDFDAALRKRFASDGLGAKRGKGFLGWVYDGDIGKTWQEFVESDQARRAAQS</sequence>
<dbReference type="GO" id="GO:0004497">
    <property type="term" value="F:monooxygenase activity"/>
    <property type="evidence" value="ECO:0007669"/>
    <property type="project" value="UniProtKB-KW"/>
</dbReference>
<dbReference type="AlphaFoldDB" id="A0AAJ0B514"/>
<feature type="domain" description="FAD-binding" evidence="6">
    <location>
        <begin position="11"/>
        <end position="175"/>
    </location>
</feature>
<evidence type="ECO:0000256" key="5">
    <source>
        <dbReference type="ARBA" id="ARBA00023033"/>
    </source>
</evidence>
<evidence type="ECO:0000259" key="6">
    <source>
        <dbReference type="Pfam" id="PF01494"/>
    </source>
</evidence>
<organism evidence="7 8">
    <name type="scientific">Echria macrotheca</name>
    <dbReference type="NCBI Taxonomy" id="438768"/>
    <lineage>
        <taxon>Eukaryota</taxon>
        <taxon>Fungi</taxon>
        <taxon>Dikarya</taxon>
        <taxon>Ascomycota</taxon>
        <taxon>Pezizomycotina</taxon>
        <taxon>Sordariomycetes</taxon>
        <taxon>Sordariomycetidae</taxon>
        <taxon>Sordariales</taxon>
        <taxon>Schizotheciaceae</taxon>
        <taxon>Echria</taxon>
    </lineage>
</organism>
<dbReference type="PANTHER" id="PTHR13789:SF309">
    <property type="entry name" value="PUTATIVE (AFU_ORTHOLOGUE AFUA_6G14510)-RELATED"/>
    <property type="match status" value="1"/>
</dbReference>
<gene>
    <name evidence="7" type="ORF">QBC47DRAFT_406060</name>
</gene>
<evidence type="ECO:0000313" key="8">
    <source>
        <dbReference type="Proteomes" id="UP001239445"/>
    </source>
</evidence>